<protein>
    <submittedName>
        <fullName evidence="2">Uncharacterized protein</fullName>
    </submittedName>
</protein>
<feature type="compositionally biased region" description="Polar residues" evidence="1">
    <location>
        <begin position="258"/>
        <end position="274"/>
    </location>
</feature>
<feature type="region of interest" description="Disordered" evidence="1">
    <location>
        <begin position="186"/>
        <end position="230"/>
    </location>
</feature>
<evidence type="ECO:0000256" key="1">
    <source>
        <dbReference type="SAM" id="MobiDB-lite"/>
    </source>
</evidence>
<feature type="compositionally biased region" description="Polar residues" evidence="1">
    <location>
        <begin position="412"/>
        <end position="425"/>
    </location>
</feature>
<reference evidence="2 3" key="1">
    <citation type="submission" date="2024-01" db="EMBL/GenBank/DDBJ databases">
        <title>Comparative genomics of Cryptococcus and Kwoniella reveals pathogenesis evolution and contrasting modes of karyotype evolution via chromosome fusion or intercentromeric recombination.</title>
        <authorList>
            <person name="Coelho M.A."/>
            <person name="David-Palma M."/>
            <person name="Shea T."/>
            <person name="Bowers K."/>
            <person name="McGinley-Smith S."/>
            <person name="Mohammad A.W."/>
            <person name="Gnirke A."/>
            <person name="Yurkov A.M."/>
            <person name="Nowrousian M."/>
            <person name="Sun S."/>
            <person name="Cuomo C.A."/>
            <person name="Heitman J."/>
        </authorList>
    </citation>
    <scope>NUCLEOTIDE SEQUENCE [LARGE SCALE GENOMIC DNA]</scope>
    <source>
        <strain evidence="2 3">CBS 6074</strain>
    </source>
</reference>
<gene>
    <name evidence="2" type="ORF">L201_006191</name>
</gene>
<accession>A0AAX4K2C3</accession>
<organism evidence="2 3">
    <name type="scientific">Kwoniella dendrophila CBS 6074</name>
    <dbReference type="NCBI Taxonomy" id="1295534"/>
    <lineage>
        <taxon>Eukaryota</taxon>
        <taxon>Fungi</taxon>
        <taxon>Dikarya</taxon>
        <taxon>Basidiomycota</taxon>
        <taxon>Agaricomycotina</taxon>
        <taxon>Tremellomycetes</taxon>
        <taxon>Tremellales</taxon>
        <taxon>Cryptococcaceae</taxon>
        <taxon>Kwoniella</taxon>
    </lineage>
</organism>
<dbReference type="EMBL" id="CP144105">
    <property type="protein sequence ID" value="WWC91248.1"/>
    <property type="molecule type" value="Genomic_DNA"/>
</dbReference>
<evidence type="ECO:0000313" key="3">
    <source>
        <dbReference type="Proteomes" id="UP001355207"/>
    </source>
</evidence>
<dbReference type="AlphaFoldDB" id="A0AAX4K2C3"/>
<feature type="compositionally biased region" description="Polar residues" evidence="1">
    <location>
        <begin position="186"/>
        <end position="198"/>
    </location>
</feature>
<evidence type="ECO:0000313" key="2">
    <source>
        <dbReference type="EMBL" id="WWC91248.1"/>
    </source>
</evidence>
<proteinExistence type="predicted"/>
<feature type="compositionally biased region" description="Low complexity" evidence="1">
    <location>
        <begin position="212"/>
        <end position="223"/>
    </location>
</feature>
<name>A0AAX4K2C3_9TREE</name>
<dbReference type="Proteomes" id="UP001355207">
    <property type="component" value="Chromosome 8"/>
</dbReference>
<dbReference type="GeneID" id="91096860"/>
<dbReference type="RefSeq" id="XP_066078010.1">
    <property type="nucleotide sequence ID" value="XM_066221913.1"/>
</dbReference>
<feature type="region of interest" description="Disordered" evidence="1">
    <location>
        <begin position="390"/>
        <end position="425"/>
    </location>
</feature>
<feature type="compositionally biased region" description="Polar residues" evidence="1">
    <location>
        <begin position="393"/>
        <end position="403"/>
    </location>
</feature>
<keyword evidence="3" id="KW-1185">Reference proteome</keyword>
<sequence>MGRGSSSIPEGVGAWAGELPFHTWTEGQTCQVLDIIASNASYSRAYTRQRMDRRDQYRIEKKLCLQVLKDTEWMNWMIRHNLVTRNTQGVLQAKDGWDKHHLAISRLLKALREPALAIKGVLGTVTNPAQLMAGTQAHYLWSQWQSTGKNTWYFKYLALLLKRNPSWLEVTTANVSFDTRRTLSFANPTSIDQGNSNTERNKRALSRRSYQSKSKTTSPSSTSIAESRIPNSVDERVSFSTFVDLEGPNNSPDPPGIQPSQAQIASTSTGNLTNKPEAALLIPSLTKTGPQSDTISIKNGDTEISSHFNQQMFILETLDDVEPTKDINPLQLSTNCSSSPDNSPAVEATVLQIGDGDNPRDTERREIGRYSSELVSSLLDIIINEVGHRRYSSRPTSQTQLSKIETRKPLKSFQNSNTSSQGPTNPNQLLLLKQIITTNQHVNSDFTDFLPRLCFSTQHPSHNQNSPIDPYAVIQCPHGVQVPERISPRCKESTGARACWRARYCEMHWCGGCKKFNGIGKAGLGIEGEKEKETQK</sequence>
<feature type="region of interest" description="Disordered" evidence="1">
    <location>
        <begin position="243"/>
        <end position="274"/>
    </location>
</feature>